<dbReference type="PANTHER" id="PTHR10098">
    <property type="entry name" value="RAPSYN-RELATED"/>
    <property type="match status" value="1"/>
</dbReference>
<feature type="chain" id="PRO_5045369841" evidence="1">
    <location>
        <begin position="22"/>
        <end position="1246"/>
    </location>
</feature>
<accession>A0ABT7U8R5</accession>
<dbReference type="Gene3D" id="1.25.40.10">
    <property type="entry name" value="Tetratricopeptide repeat domain"/>
    <property type="match status" value="3"/>
</dbReference>
<gene>
    <name evidence="3" type="ORF">QUW02_12085</name>
</gene>
<feature type="domain" description="CHAT" evidence="2">
    <location>
        <begin position="931"/>
        <end position="1245"/>
    </location>
</feature>
<protein>
    <submittedName>
        <fullName evidence="3">CHAT domain-containing protein</fullName>
    </submittedName>
</protein>
<comment type="caution">
    <text evidence="3">The sequence shown here is derived from an EMBL/GenBank/DDBJ whole genome shotgun (WGS) entry which is preliminary data.</text>
</comment>
<organism evidence="3 4">
    <name type="scientific">Bacteroides eggerthii</name>
    <dbReference type="NCBI Taxonomy" id="28111"/>
    <lineage>
        <taxon>Bacteria</taxon>
        <taxon>Pseudomonadati</taxon>
        <taxon>Bacteroidota</taxon>
        <taxon>Bacteroidia</taxon>
        <taxon>Bacteroidales</taxon>
        <taxon>Bacteroidaceae</taxon>
        <taxon>Bacteroides</taxon>
    </lineage>
</organism>
<dbReference type="InterPro" id="IPR019734">
    <property type="entry name" value="TPR_rpt"/>
</dbReference>
<dbReference type="InterPro" id="IPR011990">
    <property type="entry name" value="TPR-like_helical_dom_sf"/>
</dbReference>
<dbReference type="Pfam" id="PF12770">
    <property type="entry name" value="CHAT"/>
    <property type="match status" value="1"/>
</dbReference>
<evidence type="ECO:0000256" key="1">
    <source>
        <dbReference type="SAM" id="SignalP"/>
    </source>
</evidence>
<proteinExistence type="predicted"/>
<evidence type="ECO:0000259" key="2">
    <source>
        <dbReference type="Pfam" id="PF12770"/>
    </source>
</evidence>
<evidence type="ECO:0000313" key="3">
    <source>
        <dbReference type="EMBL" id="MDM8146648.1"/>
    </source>
</evidence>
<dbReference type="Pfam" id="PF13424">
    <property type="entry name" value="TPR_12"/>
    <property type="match status" value="1"/>
</dbReference>
<keyword evidence="4" id="KW-1185">Reference proteome</keyword>
<dbReference type="EMBL" id="JAUDCF010000041">
    <property type="protein sequence ID" value="MDM8146648.1"/>
    <property type="molecule type" value="Genomic_DNA"/>
</dbReference>
<dbReference type="SMART" id="SM00028">
    <property type="entry name" value="TPR"/>
    <property type="match status" value="5"/>
</dbReference>
<sequence>MMKRIIGIGTVLLCSVFGVQAQSSQAVLSDLMEQALADNKEHKYQSALENFDRVCAQTEMMRTEAERDMYLWSLKMSMSCCLNLKDYVRAWHYCQKLEAASLSDQEKMELAEQMVCAGLLYVQHMSSKENADFLALHHVLDQITPYAVETEVPSITVLRLLLWYLMAEKYMQEQKPSVAYECLLRAYDGYSDVQGQGLQANVLRTIRECEQRVISLIEKNLSKDQLTNLDFLARILQSAVEMDSTSRNYEILSSYRFIARQTRGMTDETGRQVYHTALFRIARCYIKMDRLKEAWDLGHRLLEQPITEEERKVVVGWVLQVGKRLAIDKMNSVFSVKPDFPGACYYLESVLPFAAGEEKQEIYELIGDTWFQRGASDFLSQKHDHAVACYQKAISFYEMANSKHMALALLYLAKVKICSGFFPEAAELLSRSYQLAAKEQDHELLLELANTQAFLSEEQKDMKGYVESSFLRDSLSVSRGSQILLLEKGDRMLLLKDYDMAGFYYKQSLSYVAPQNRRTGFYVYYCKMCHLYMAKGDYEQAEKYGRASLDIDLGEGTEVYKLNTWMIQATIYAQMKDRKRFEDCCTTLQRLMDQEKVDARKRSYAFLSQALGYVMLQEWHKADETLRKSDGILVEKYGKTDLGRIGGLSLWGGVLKKIGDYKKACEIYAECAELTRNESGENSIAYSQALEKLALAQWDAGDAERASHICTQALDVLQENIKSQLRFVPSAEREAFWNENSALLWNMSAYALKVSATNNAFTESCYDALLFSKSLLLETEKSQYEMLRQEGNPEDLEKFAEMTALQEKIADLQRDYEHNKDTLGLLHDRLRGMDQELALRSRAYSDYTKFLNCGYQQIRHSLKDKELLIDFVDYESANGNRQYAAYLIRKNQKYPLLLRLFTQNDLDRLLRGQTADVLYSSEKSAEMLALLWKQIRPYASEGSTVYYVPSGKIYQMALESFITSDGCLLGEDYRFVRLSSAREIIRQDAGREQSDYAVLYGGLQYDMSPDDMLTEHRKYSFSGKEQMRHTLRGGSVFVFLPESEKEVRQISEILKENHFQVLLRTGKSGTEESFLDFSGHSPRLLHVATHGFYYTPEEASQNKYLQGFQDAMYLSGLVLSGGNMVWQGKKIPDGVLDGILTAQDISKLDLSGTELVVLSACKSGHGKVTSEGLYGLQRAFKKAGVQSLMMTLWPISDRVTREFMVEFYKNLVRKNTSRRQAFDKAKSEIRSRYPEPFYWAGFILID</sequence>
<keyword evidence="1" id="KW-0732">Signal</keyword>
<dbReference type="SUPFAM" id="SSF48452">
    <property type="entry name" value="TPR-like"/>
    <property type="match status" value="2"/>
</dbReference>
<dbReference type="InterPro" id="IPR024983">
    <property type="entry name" value="CHAT_dom"/>
</dbReference>
<evidence type="ECO:0000313" key="4">
    <source>
        <dbReference type="Proteomes" id="UP001228403"/>
    </source>
</evidence>
<reference evidence="4" key="2">
    <citation type="submission" date="2023-07" db="EMBL/GenBank/DDBJ databases">
        <title>Identification and characterization of horizontal gene transfer across gut microbiota members of farm animals based on homology search.</title>
        <authorList>
            <person name="Schwarzerova J."/>
            <person name="Nykrynova M."/>
            <person name="Jureckova K."/>
            <person name="Cejkova D."/>
            <person name="Rychlik I."/>
        </authorList>
    </citation>
    <scope>NUCLEOTIDE SEQUENCE [LARGE SCALE GENOMIC DNA]</scope>
    <source>
        <strain evidence="4">ET4</strain>
    </source>
</reference>
<reference evidence="3 4" key="1">
    <citation type="submission" date="2023-06" db="EMBL/GenBank/DDBJ databases">
        <authorList>
            <person name="Zeman M."/>
            <person name="Kubasova T."/>
            <person name="Jahodarova E."/>
            <person name="Nykrynova M."/>
            <person name="Rychlik I."/>
        </authorList>
    </citation>
    <scope>NUCLEOTIDE SEQUENCE [LARGE SCALE GENOMIC DNA]</scope>
    <source>
        <strain evidence="3 4">ET4</strain>
    </source>
</reference>
<feature type="signal peptide" evidence="1">
    <location>
        <begin position="1"/>
        <end position="21"/>
    </location>
</feature>
<name>A0ABT7U8R5_9BACE</name>
<dbReference type="Proteomes" id="UP001228403">
    <property type="component" value="Unassembled WGS sequence"/>
</dbReference>